<dbReference type="GeneID" id="17250883"/>
<reference evidence="6" key="2">
    <citation type="submission" date="2024-10" db="UniProtKB">
        <authorList>
            <consortium name="EnsemblProtists"/>
        </authorList>
    </citation>
    <scope>IDENTIFICATION</scope>
</reference>
<accession>A0A0D3I0B9</accession>
<dbReference type="InterPro" id="IPR045269">
    <property type="entry name" value="Atg1-like"/>
</dbReference>
<keyword evidence="4" id="KW-0808">Transferase</keyword>
<dbReference type="PROSITE" id="PS00107">
    <property type="entry name" value="PROTEIN_KINASE_ATP"/>
    <property type="match status" value="1"/>
</dbReference>
<comment type="similarity">
    <text evidence="4">Belongs to the protein kinase superfamily.</text>
</comment>
<dbReference type="GO" id="GO:0004674">
    <property type="term" value="F:protein serine/threonine kinase activity"/>
    <property type="evidence" value="ECO:0007669"/>
    <property type="project" value="UniProtKB-KW"/>
</dbReference>
<dbReference type="GO" id="GO:0010506">
    <property type="term" value="P:regulation of autophagy"/>
    <property type="evidence" value="ECO:0007669"/>
    <property type="project" value="InterPro"/>
</dbReference>
<keyword evidence="4" id="KW-0723">Serine/threonine-protein kinase</keyword>
<dbReference type="PROSITE" id="PS50011">
    <property type="entry name" value="PROTEIN_KINASE_DOM"/>
    <property type="match status" value="1"/>
</dbReference>
<proteinExistence type="inferred from homology"/>
<dbReference type="CDD" id="cd14014">
    <property type="entry name" value="STKc_PknB_like"/>
    <property type="match status" value="1"/>
</dbReference>
<dbReference type="HOGENOM" id="CLU_000288_63_0_1"/>
<evidence type="ECO:0000313" key="7">
    <source>
        <dbReference type="Proteomes" id="UP000013827"/>
    </source>
</evidence>
<dbReference type="PaxDb" id="2903-EOD04704"/>
<dbReference type="AlphaFoldDB" id="A0A0D3I0B9"/>
<dbReference type="Pfam" id="PF00069">
    <property type="entry name" value="Pkinase"/>
    <property type="match status" value="1"/>
</dbReference>
<dbReference type="SMART" id="SM00220">
    <property type="entry name" value="S_TKc"/>
    <property type="match status" value="1"/>
</dbReference>
<keyword evidence="2 3" id="KW-0067">ATP-binding</keyword>
<dbReference type="STRING" id="2903.R1D7I1"/>
<dbReference type="RefSeq" id="XP_005757133.1">
    <property type="nucleotide sequence ID" value="XM_005757076.1"/>
</dbReference>
<dbReference type="Proteomes" id="UP000013827">
    <property type="component" value="Unassembled WGS sequence"/>
</dbReference>
<dbReference type="InterPro" id="IPR017441">
    <property type="entry name" value="Protein_kinase_ATP_BS"/>
</dbReference>
<dbReference type="EnsemblProtists" id="EOD04704">
    <property type="protein sequence ID" value="EOD04704"/>
    <property type="gene ID" value="EMIHUDRAFT_360187"/>
</dbReference>
<keyword evidence="1 3" id="KW-0547">Nucleotide-binding</keyword>
<dbReference type="InterPro" id="IPR008271">
    <property type="entry name" value="Ser/Thr_kinase_AS"/>
</dbReference>
<evidence type="ECO:0000256" key="1">
    <source>
        <dbReference type="ARBA" id="ARBA00022741"/>
    </source>
</evidence>
<evidence type="ECO:0000256" key="2">
    <source>
        <dbReference type="ARBA" id="ARBA00022840"/>
    </source>
</evidence>
<keyword evidence="4" id="KW-0418">Kinase</keyword>
<evidence type="ECO:0000256" key="3">
    <source>
        <dbReference type="PROSITE-ProRule" id="PRU10141"/>
    </source>
</evidence>
<name>A0A0D3I0B9_EMIH1</name>
<sequence>MLLGRYRLGRELGRGAYGVVNEARDFRDGRRSVAIKSLDLSVLPRSETAWTADAIEQEVALMRRLDHPNVVRVFDLVRASGSDRLFIIMELCRGPDLQLVLAKRGATELCEAAAVLRQCVDALLHLHSRGIVHRDVKPSNICFASPISDLRRSSLREEQVKLIDFGLARLLPFPCISPPALSRSPPSLRIRGSPWPANRTRRAVASC</sequence>
<organism evidence="6 7">
    <name type="scientific">Emiliania huxleyi (strain CCMP1516)</name>
    <dbReference type="NCBI Taxonomy" id="280463"/>
    <lineage>
        <taxon>Eukaryota</taxon>
        <taxon>Haptista</taxon>
        <taxon>Haptophyta</taxon>
        <taxon>Prymnesiophyceae</taxon>
        <taxon>Isochrysidales</taxon>
        <taxon>Noelaerhabdaceae</taxon>
        <taxon>Emiliania</taxon>
    </lineage>
</organism>
<dbReference type="PANTHER" id="PTHR24348">
    <property type="entry name" value="SERINE/THREONINE-PROTEIN KINASE UNC-51-RELATED"/>
    <property type="match status" value="1"/>
</dbReference>
<protein>
    <recommendedName>
        <fullName evidence="5">Protein kinase domain-containing protein</fullName>
    </recommendedName>
</protein>
<evidence type="ECO:0000259" key="5">
    <source>
        <dbReference type="PROSITE" id="PS50011"/>
    </source>
</evidence>
<dbReference type="GO" id="GO:0005737">
    <property type="term" value="C:cytoplasm"/>
    <property type="evidence" value="ECO:0007669"/>
    <property type="project" value="TreeGrafter"/>
</dbReference>
<dbReference type="GO" id="GO:0005524">
    <property type="term" value="F:ATP binding"/>
    <property type="evidence" value="ECO:0007669"/>
    <property type="project" value="UniProtKB-UniRule"/>
</dbReference>
<keyword evidence="7" id="KW-1185">Reference proteome</keyword>
<dbReference type="PROSITE" id="PS00108">
    <property type="entry name" value="PROTEIN_KINASE_ST"/>
    <property type="match status" value="1"/>
</dbReference>
<dbReference type="SUPFAM" id="SSF56112">
    <property type="entry name" value="Protein kinase-like (PK-like)"/>
    <property type="match status" value="1"/>
</dbReference>
<dbReference type="KEGG" id="ehx:EMIHUDRAFT_360187"/>
<evidence type="ECO:0000256" key="4">
    <source>
        <dbReference type="RuleBase" id="RU000304"/>
    </source>
</evidence>
<dbReference type="InterPro" id="IPR011009">
    <property type="entry name" value="Kinase-like_dom_sf"/>
</dbReference>
<dbReference type="Gene3D" id="1.10.510.10">
    <property type="entry name" value="Transferase(Phosphotransferase) domain 1"/>
    <property type="match status" value="1"/>
</dbReference>
<evidence type="ECO:0000313" key="6">
    <source>
        <dbReference type="EnsemblProtists" id="EOD04704"/>
    </source>
</evidence>
<dbReference type="InterPro" id="IPR000719">
    <property type="entry name" value="Prot_kinase_dom"/>
</dbReference>
<reference evidence="7" key="1">
    <citation type="journal article" date="2013" name="Nature">
        <title>Pan genome of the phytoplankton Emiliania underpins its global distribution.</title>
        <authorList>
            <person name="Read B.A."/>
            <person name="Kegel J."/>
            <person name="Klute M.J."/>
            <person name="Kuo A."/>
            <person name="Lefebvre S.C."/>
            <person name="Maumus F."/>
            <person name="Mayer C."/>
            <person name="Miller J."/>
            <person name="Monier A."/>
            <person name="Salamov A."/>
            <person name="Young J."/>
            <person name="Aguilar M."/>
            <person name="Claverie J.M."/>
            <person name="Frickenhaus S."/>
            <person name="Gonzalez K."/>
            <person name="Herman E.K."/>
            <person name="Lin Y.C."/>
            <person name="Napier J."/>
            <person name="Ogata H."/>
            <person name="Sarno A.F."/>
            <person name="Shmutz J."/>
            <person name="Schroeder D."/>
            <person name="de Vargas C."/>
            <person name="Verret F."/>
            <person name="von Dassow P."/>
            <person name="Valentin K."/>
            <person name="Van de Peer Y."/>
            <person name="Wheeler G."/>
            <person name="Dacks J.B."/>
            <person name="Delwiche C.F."/>
            <person name="Dyhrman S.T."/>
            <person name="Glockner G."/>
            <person name="John U."/>
            <person name="Richards T."/>
            <person name="Worden A.Z."/>
            <person name="Zhang X."/>
            <person name="Grigoriev I.V."/>
            <person name="Allen A.E."/>
            <person name="Bidle K."/>
            <person name="Borodovsky M."/>
            <person name="Bowler C."/>
            <person name="Brownlee C."/>
            <person name="Cock J.M."/>
            <person name="Elias M."/>
            <person name="Gladyshev V.N."/>
            <person name="Groth M."/>
            <person name="Guda C."/>
            <person name="Hadaegh A."/>
            <person name="Iglesias-Rodriguez M.D."/>
            <person name="Jenkins J."/>
            <person name="Jones B.M."/>
            <person name="Lawson T."/>
            <person name="Leese F."/>
            <person name="Lindquist E."/>
            <person name="Lobanov A."/>
            <person name="Lomsadze A."/>
            <person name="Malik S.B."/>
            <person name="Marsh M.E."/>
            <person name="Mackinder L."/>
            <person name="Mock T."/>
            <person name="Mueller-Roeber B."/>
            <person name="Pagarete A."/>
            <person name="Parker M."/>
            <person name="Probert I."/>
            <person name="Quesneville H."/>
            <person name="Raines C."/>
            <person name="Rensing S.A."/>
            <person name="Riano-Pachon D.M."/>
            <person name="Richier S."/>
            <person name="Rokitta S."/>
            <person name="Shiraiwa Y."/>
            <person name="Soanes D.M."/>
            <person name="van der Giezen M."/>
            <person name="Wahlund T.M."/>
            <person name="Williams B."/>
            <person name="Wilson W."/>
            <person name="Wolfe G."/>
            <person name="Wurch L.L."/>
        </authorList>
    </citation>
    <scope>NUCLEOTIDE SEQUENCE</scope>
</reference>
<dbReference type="eggNOG" id="KOG0583">
    <property type="taxonomic scope" value="Eukaryota"/>
</dbReference>
<feature type="domain" description="Protein kinase" evidence="5">
    <location>
        <begin position="6"/>
        <end position="207"/>
    </location>
</feature>
<feature type="binding site" evidence="3">
    <location>
        <position position="36"/>
    </location>
    <ligand>
        <name>ATP</name>
        <dbReference type="ChEBI" id="CHEBI:30616"/>
    </ligand>
</feature>